<sequence length="330" mass="36136">MISLERKSIVRICCKGMQRERRNRDESINSRGLFDGPRGFASHESMMSSILGGRDPFDDPFFNRPFESMFGPSIFDTHGFSDDFPHPSESSSKGLVIEEIDAEDDTNDEGEGGKNGASGVKDNKAHGSARSGKGPLIEYPDDEEEVKKDVRFNGNHNRMEGTKPQTQSISYKKVTYGGINGAYYTATTTRKSGSDGVVLEDSKEADKTTGRATHRISKGIHDKGHSVTRNLGTDGKVDTVQTLHNLDEDELAGFEQAWKGNADRHIPGWNEEFNSFGRAGSGSMRPFGLALESADHSHGSRRVNNDNETRTGSSSSSGGRPKKVVMINID</sequence>
<organism evidence="1 2">
    <name type="scientific">Arctium lappa</name>
    <name type="common">Greater burdock</name>
    <name type="synonym">Lappa major</name>
    <dbReference type="NCBI Taxonomy" id="4217"/>
    <lineage>
        <taxon>Eukaryota</taxon>
        <taxon>Viridiplantae</taxon>
        <taxon>Streptophyta</taxon>
        <taxon>Embryophyta</taxon>
        <taxon>Tracheophyta</taxon>
        <taxon>Spermatophyta</taxon>
        <taxon>Magnoliopsida</taxon>
        <taxon>eudicotyledons</taxon>
        <taxon>Gunneridae</taxon>
        <taxon>Pentapetalae</taxon>
        <taxon>asterids</taxon>
        <taxon>campanulids</taxon>
        <taxon>Asterales</taxon>
        <taxon>Asteraceae</taxon>
        <taxon>Carduoideae</taxon>
        <taxon>Cardueae</taxon>
        <taxon>Arctiinae</taxon>
        <taxon>Arctium</taxon>
    </lineage>
</organism>
<evidence type="ECO:0000313" key="1">
    <source>
        <dbReference type="EMBL" id="KAI3681615.1"/>
    </source>
</evidence>
<evidence type="ECO:0000313" key="2">
    <source>
        <dbReference type="Proteomes" id="UP001055879"/>
    </source>
</evidence>
<reference evidence="2" key="1">
    <citation type="journal article" date="2022" name="Mol. Ecol. Resour.">
        <title>The genomes of chicory, endive, great burdock and yacon provide insights into Asteraceae palaeo-polyploidization history and plant inulin production.</title>
        <authorList>
            <person name="Fan W."/>
            <person name="Wang S."/>
            <person name="Wang H."/>
            <person name="Wang A."/>
            <person name="Jiang F."/>
            <person name="Liu H."/>
            <person name="Zhao H."/>
            <person name="Xu D."/>
            <person name="Zhang Y."/>
        </authorList>
    </citation>
    <scope>NUCLEOTIDE SEQUENCE [LARGE SCALE GENOMIC DNA]</scope>
    <source>
        <strain evidence="2">cv. Niubang</strain>
    </source>
</reference>
<keyword evidence="2" id="KW-1185">Reference proteome</keyword>
<proteinExistence type="predicted"/>
<name>A0ACB8Y931_ARCLA</name>
<protein>
    <submittedName>
        <fullName evidence="1">Uncharacterized protein</fullName>
    </submittedName>
</protein>
<reference evidence="1 2" key="2">
    <citation type="journal article" date="2022" name="Mol. Ecol. Resour.">
        <title>The genomes of chicory, endive, great burdock and yacon provide insights into Asteraceae paleo-polyploidization history and plant inulin production.</title>
        <authorList>
            <person name="Fan W."/>
            <person name="Wang S."/>
            <person name="Wang H."/>
            <person name="Wang A."/>
            <person name="Jiang F."/>
            <person name="Liu H."/>
            <person name="Zhao H."/>
            <person name="Xu D."/>
            <person name="Zhang Y."/>
        </authorList>
    </citation>
    <scope>NUCLEOTIDE SEQUENCE [LARGE SCALE GENOMIC DNA]</scope>
    <source>
        <strain evidence="2">cv. Niubang</strain>
    </source>
</reference>
<accession>A0ACB8Y931</accession>
<dbReference type="Proteomes" id="UP001055879">
    <property type="component" value="Linkage Group LG13"/>
</dbReference>
<gene>
    <name evidence="1" type="ORF">L6452_36417</name>
</gene>
<comment type="caution">
    <text evidence="1">The sequence shown here is derived from an EMBL/GenBank/DDBJ whole genome shotgun (WGS) entry which is preliminary data.</text>
</comment>
<dbReference type="EMBL" id="CM042059">
    <property type="protein sequence ID" value="KAI3681615.1"/>
    <property type="molecule type" value="Genomic_DNA"/>
</dbReference>